<evidence type="ECO:0000256" key="1">
    <source>
        <dbReference type="SAM" id="MobiDB-lite"/>
    </source>
</evidence>
<name>A0A0S4WTJ8_RALSL</name>
<feature type="compositionally biased region" description="Polar residues" evidence="1">
    <location>
        <begin position="81"/>
        <end position="93"/>
    </location>
</feature>
<dbReference type="AlphaFoldDB" id="A0A0S4WTJ8"/>
<evidence type="ECO:0000313" key="2">
    <source>
        <dbReference type="EMBL" id="CUV54363.1"/>
    </source>
</evidence>
<proteinExistence type="predicted"/>
<evidence type="ECO:0000313" key="3">
    <source>
        <dbReference type="EMBL" id="UZF15038.1"/>
    </source>
</evidence>
<feature type="region of interest" description="Disordered" evidence="1">
    <location>
        <begin position="1"/>
        <end position="32"/>
    </location>
</feature>
<accession>A0A0S4WTJ8</accession>
<gene>
    <name evidence="3" type="ORF">LH706_00760</name>
    <name evidence="2" type="ORF">RUN215_v1_310040</name>
</gene>
<dbReference type="PATRIC" id="fig|305.118.peg.2989"/>
<reference evidence="3" key="2">
    <citation type="submission" date="2021-10" db="EMBL/GenBank/DDBJ databases">
        <title>Complete genome sequences of five Ralstonia solancearum strains isolated from sunflower.</title>
        <authorList>
            <person name="She X."/>
            <person name="He Z."/>
        </authorList>
    </citation>
    <scope>NUCLEOTIDE SEQUENCE</scope>
    <source>
        <strain evidence="3">RS638</strain>
    </source>
</reference>
<organism evidence="2">
    <name type="scientific">Ralstonia solanacearum</name>
    <name type="common">Pseudomonas solanacearum</name>
    <dbReference type="NCBI Taxonomy" id="305"/>
    <lineage>
        <taxon>Bacteria</taxon>
        <taxon>Pseudomonadati</taxon>
        <taxon>Pseudomonadota</taxon>
        <taxon>Betaproteobacteria</taxon>
        <taxon>Burkholderiales</taxon>
        <taxon>Burkholderiaceae</taxon>
        <taxon>Ralstonia</taxon>
        <taxon>Ralstonia solanacearum species complex</taxon>
    </lineage>
</organism>
<dbReference type="EMBL" id="LN899820">
    <property type="protein sequence ID" value="CUV54363.1"/>
    <property type="molecule type" value="Genomic_DNA"/>
</dbReference>
<feature type="region of interest" description="Disordered" evidence="1">
    <location>
        <begin position="67"/>
        <end position="93"/>
    </location>
</feature>
<dbReference type="EMBL" id="CP085043">
    <property type="protein sequence ID" value="UZF15038.1"/>
    <property type="molecule type" value="Genomic_DNA"/>
</dbReference>
<reference evidence="2" key="1">
    <citation type="submission" date="2015-10" db="EMBL/GenBank/DDBJ databases">
        <authorList>
            <person name="Gilbert D.G."/>
        </authorList>
    </citation>
    <scope>NUCLEOTIDE SEQUENCE</scope>
    <source>
        <strain evidence="2">Phyl III-seqv23</strain>
    </source>
</reference>
<sequence length="93" mass="10266">MPAHPVRHGDDSLAGEPSGQGSSLRMRPRNGMPDPLTYTLFPLSFDTHMPIETRYTNIYVQSLVNTPAALETPSRTHIKRSTSSTRARPVTSC</sequence>
<protein>
    <submittedName>
        <fullName evidence="2">Uncharacterized protein</fullName>
    </submittedName>
</protein>